<dbReference type="InterPro" id="IPR019012">
    <property type="entry name" value="RNA_cap_Gua-N2-MeTrfase"/>
</dbReference>
<dbReference type="Pfam" id="PF22013">
    <property type="entry name" value="PG_1098_Fer"/>
    <property type="match status" value="1"/>
</dbReference>
<dbReference type="CDD" id="cd02440">
    <property type="entry name" value="AdoMet_MTases"/>
    <property type="match status" value="1"/>
</dbReference>
<gene>
    <name evidence="3" type="ORF">LX95_00831</name>
</gene>
<reference evidence="3 4" key="1">
    <citation type="submission" date="2018-06" db="EMBL/GenBank/DDBJ databases">
        <title>Genomic Encyclopedia of Archaeal and Bacterial Type Strains, Phase II (KMG-II): from individual species to whole genera.</title>
        <authorList>
            <person name="Goeker M."/>
        </authorList>
    </citation>
    <scope>NUCLEOTIDE SEQUENCE [LARGE SCALE GENOMIC DNA]</scope>
    <source>
        <strain evidence="3 4">DSM 15361</strain>
    </source>
</reference>
<dbReference type="Gene3D" id="3.40.50.150">
    <property type="entry name" value="Vaccinia Virus protein VP39"/>
    <property type="match status" value="1"/>
</dbReference>
<dbReference type="Pfam" id="PF18096">
    <property type="entry name" value="Thump_like"/>
    <property type="match status" value="1"/>
</dbReference>
<evidence type="ECO:0000313" key="3">
    <source>
        <dbReference type="EMBL" id="PZW42517.1"/>
    </source>
</evidence>
<dbReference type="SUPFAM" id="SSF53335">
    <property type="entry name" value="S-adenosyl-L-methionine-dependent methyltransferases"/>
    <property type="match status" value="1"/>
</dbReference>
<dbReference type="AlphaFoldDB" id="A0A2W7ISS8"/>
<dbReference type="GO" id="GO:0036261">
    <property type="term" value="P:7-methylguanosine cap hypermethylation"/>
    <property type="evidence" value="ECO:0007669"/>
    <property type="project" value="InterPro"/>
</dbReference>
<organism evidence="3 4">
    <name type="scientific">Mesonia algae</name>
    <dbReference type="NCBI Taxonomy" id="213248"/>
    <lineage>
        <taxon>Bacteria</taxon>
        <taxon>Pseudomonadati</taxon>
        <taxon>Bacteroidota</taxon>
        <taxon>Flavobacteriia</taxon>
        <taxon>Flavobacteriales</taxon>
        <taxon>Flavobacteriaceae</taxon>
        <taxon>Mesonia</taxon>
    </lineage>
</organism>
<dbReference type="EMBL" id="QKYV01000002">
    <property type="protein sequence ID" value="PZW42517.1"/>
    <property type="molecule type" value="Genomic_DNA"/>
</dbReference>
<dbReference type="Proteomes" id="UP000249542">
    <property type="component" value="Unassembled WGS sequence"/>
</dbReference>
<accession>A0A2W7ISS8</accession>
<dbReference type="Pfam" id="PF09445">
    <property type="entry name" value="Methyltransf_15"/>
    <property type="match status" value="1"/>
</dbReference>
<dbReference type="RefSeq" id="WP_111540173.1">
    <property type="nucleotide sequence ID" value="NZ_QKYV01000002.1"/>
</dbReference>
<dbReference type="Gene3D" id="1.10.10.1110">
    <property type="entry name" value="Methyltransferase PG1098, N-terminal domain"/>
    <property type="match status" value="1"/>
</dbReference>
<keyword evidence="4" id="KW-1185">Reference proteome</keyword>
<protein>
    <submittedName>
        <fullName evidence="3">RNA cap guanine-N2 methyltransferase</fullName>
    </submittedName>
</protein>
<dbReference type="InterPro" id="IPR041497">
    <property type="entry name" value="Thump-like"/>
</dbReference>
<evidence type="ECO:0000313" key="4">
    <source>
        <dbReference type="Proteomes" id="UP000249542"/>
    </source>
</evidence>
<name>A0A2W7ISS8_9FLAO</name>
<keyword evidence="3" id="KW-0489">Methyltransferase</keyword>
<feature type="domain" description="THUMP-like" evidence="1">
    <location>
        <begin position="323"/>
        <end position="392"/>
    </location>
</feature>
<feature type="domain" description="PG-1098 ferredoxin-like" evidence="2">
    <location>
        <begin position="280"/>
        <end position="322"/>
    </location>
</feature>
<sequence>MNFTLLDLNVQDYIRENENTNIAQLILKGSPFTGITSAEIAQQIEARKKAKSKIPTWYETQKIYFPPSLNLEQTSSEITAKYKASLVNGDQLIDLTGGFGIDCFYFAKEVTNVTHVELNKELSQIAEHNFKQLSSKENIDFETGNSLEYLKNSSTHYDWIFVDPARRDDRGGKVFRLQDCEPDVLSHLNLLLDKSHFTLIKTAPLLDIQLGLKELSFIKEIHIVAVNNEVKELLWLIDKAYDGKTKVISKNFTKAEEQDFTAFLEEETLAKAEYANPVNYIYEPNSAILKAGFFKLIAEKLNLKKIAQHSHLYTSENLITFPGRRFKVIETSIFSKQDMKTWKQQKANITTRNFPISVENIRKKFKIKDGGNDYLFFTTQQSGEKIVIHTQKV</sequence>
<evidence type="ECO:0000259" key="2">
    <source>
        <dbReference type="Pfam" id="PF22013"/>
    </source>
</evidence>
<dbReference type="InterPro" id="IPR054168">
    <property type="entry name" value="PG_1098_Fer"/>
</dbReference>
<evidence type="ECO:0000259" key="1">
    <source>
        <dbReference type="Pfam" id="PF18096"/>
    </source>
</evidence>
<keyword evidence="3" id="KW-0808">Transferase</keyword>
<dbReference type="GO" id="GO:0008168">
    <property type="term" value="F:methyltransferase activity"/>
    <property type="evidence" value="ECO:0007669"/>
    <property type="project" value="UniProtKB-KW"/>
</dbReference>
<proteinExistence type="predicted"/>
<comment type="caution">
    <text evidence="3">The sequence shown here is derived from an EMBL/GenBank/DDBJ whole genome shotgun (WGS) entry which is preliminary data.</text>
</comment>
<dbReference type="InterPro" id="IPR029063">
    <property type="entry name" value="SAM-dependent_MTases_sf"/>
</dbReference>